<keyword evidence="1" id="KW-1133">Transmembrane helix</keyword>
<feature type="transmembrane region" description="Helical" evidence="1">
    <location>
        <begin position="78"/>
        <end position="99"/>
    </location>
</feature>
<organism evidence="2 3">
    <name type="scientific">Micromonospora orduensis</name>
    <dbReference type="NCBI Taxonomy" id="1420891"/>
    <lineage>
        <taxon>Bacteria</taxon>
        <taxon>Bacillati</taxon>
        <taxon>Actinomycetota</taxon>
        <taxon>Actinomycetes</taxon>
        <taxon>Micromonosporales</taxon>
        <taxon>Micromonosporaceae</taxon>
        <taxon>Micromonospora</taxon>
    </lineage>
</organism>
<feature type="transmembrane region" description="Helical" evidence="1">
    <location>
        <begin position="48"/>
        <end position="71"/>
    </location>
</feature>
<feature type="transmembrane region" description="Helical" evidence="1">
    <location>
        <begin position="178"/>
        <end position="205"/>
    </location>
</feature>
<evidence type="ECO:0000313" key="3">
    <source>
        <dbReference type="Proteomes" id="UP000306145"/>
    </source>
</evidence>
<feature type="transmembrane region" description="Helical" evidence="1">
    <location>
        <begin position="217"/>
        <end position="236"/>
    </location>
</feature>
<feature type="transmembrane region" description="Helical" evidence="1">
    <location>
        <begin position="334"/>
        <end position="353"/>
    </location>
</feature>
<sequence length="434" mass="46461">MGGAGGRRWIRPGAPGSRATRLELFYDLVFVFAFLNVTTLAAKHLNALTLLSGLVMMGLLWWCWTSFTFLGNLVRADFGIVPVVGFATMIGVFLLALTVPQAFADAPGGLFGPAVFAFSYLLVRMLQVTAFWPIAGRVAATNPPPLLLLCLPVLVSVTLIMTAAFVPQRLTHGTGVELIRIALWSAALTVEYVAGALIAVTRWTLVSAGHLAERHGLILLIALGESVLALGLGPGIGPSLPITWPVVVAAVLGITVIATLWWTHFDVLAPAVEQALHGTRDASRSRLVRDVYTYLHLPLVIGILLFSLGLKRLLLNISSPNVPAGRDTLGPADIYVLYGGVALYLVASIAVTLRTFRRIRPPKVAAAVLVIVLAPAANQVPALAALALLTVITLTLVALELHTGRAVRLRVHASEDGEQEALEAEASRWRQRHL</sequence>
<feature type="transmembrane region" description="Helical" evidence="1">
    <location>
        <begin position="242"/>
        <end position="262"/>
    </location>
</feature>
<evidence type="ECO:0000256" key="1">
    <source>
        <dbReference type="SAM" id="Phobius"/>
    </source>
</evidence>
<proteinExistence type="predicted"/>
<dbReference type="Pfam" id="PF06772">
    <property type="entry name" value="LtrA"/>
    <property type="match status" value="1"/>
</dbReference>
<feature type="transmembrane region" description="Helical" evidence="1">
    <location>
        <begin position="24"/>
        <end position="42"/>
    </location>
</feature>
<dbReference type="PANTHER" id="PTHR36840">
    <property type="entry name" value="BLL5714 PROTEIN"/>
    <property type="match status" value="1"/>
</dbReference>
<comment type="caution">
    <text evidence="2">The sequence shown here is derived from an EMBL/GenBank/DDBJ whole genome shotgun (WGS) entry which is preliminary data.</text>
</comment>
<keyword evidence="3" id="KW-1185">Reference proteome</keyword>
<protein>
    <submittedName>
        <fullName evidence="2">Low temperature requirement protein A</fullName>
    </submittedName>
</protein>
<feature type="transmembrane region" description="Helical" evidence="1">
    <location>
        <begin position="111"/>
        <end position="134"/>
    </location>
</feature>
<reference evidence="2 3" key="1">
    <citation type="submission" date="2019-06" db="EMBL/GenBank/DDBJ databases">
        <title>Micromonospora ordensis sp. nov., isolated from deep marine sediment.</title>
        <authorList>
            <person name="Veyisoglu A."/>
            <person name="Carro L."/>
            <person name="Klenk H.-P."/>
            <person name="Sahin N."/>
        </authorList>
    </citation>
    <scope>NUCLEOTIDE SEQUENCE [LARGE SCALE GENOMIC DNA]</scope>
    <source>
        <strain evidence="2 3">S2509</strain>
    </source>
</reference>
<dbReference type="InterPro" id="IPR010640">
    <property type="entry name" value="Low_temperature_requirement_A"/>
</dbReference>
<dbReference type="EMBL" id="VDFY01000154">
    <property type="protein sequence ID" value="TNH28649.1"/>
    <property type="molecule type" value="Genomic_DNA"/>
</dbReference>
<keyword evidence="1" id="KW-0812">Transmembrane</keyword>
<dbReference type="Proteomes" id="UP000306145">
    <property type="component" value="Unassembled WGS sequence"/>
</dbReference>
<evidence type="ECO:0000313" key="2">
    <source>
        <dbReference type="EMBL" id="TNH28649.1"/>
    </source>
</evidence>
<name>A0A5C4QQY1_9ACTN</name>
<dbReference type="OrthoDB" id="7698234at2"/>
<keyword evidence="1" id="KW-0472">Membrane</keyword>
<gene>
    <name evidence="2" type="ORF">FHG89_14535</name>
</gene>
<accession>A0A5C4QQY1</accession>
<dbReference type="PANTHER" id="PTHR36840:SF1">
    <property type="entry name" value="BLL5714 PROTEIN"/>
    <property type="match status" value="1"/>
</dbReference>
<feature type="transmembrane region" description="Helical" evidence="1">
    <location>
        <begin position="294"/>
        <end position="314"/>
    </location>
</feature>
<dbReference type="AlphaFoldDB" id="A0A5C4QQY1"/>
<feature type="transmembrane region" description="Helical" evidence="1">
    <location>
        <begin position="146"/>
        <end position="166"/>
    </location>
</feature>